<name>A0ABX1YYU2_9BACL</name>
<dbReference type="CDD" id="cd15482">
    <property type="entry name" value="Sialidase_non-viral"/>
    <property type="match status" value="1"/>
</dbReference>
<dbReference type="InterPro" id="IPR036278">
    <property type="entry name" value="Sialidase_sf"/>
</dbReference>
<organism evidence="2 3">
    <name type="scientific">Paenibacillus germinis</name>
    <dbReference type="NCBI Taxonomy" id="2654979"/>
    <lineage>
        <taxon>Bacteria</taxon>
        <taxon>Bacillati</taxon>
        <taxon>Bacillota</taxon>
        <taxon>Bacilli</taxon>
        <taxon>Bacillales</taxon>
        <taxon>Paenibacillaceae</taxon>
        <taxon>Paenibacillus</taxon>
    </lineage>
</organism>
<dbReference type="Pfam" id="PF13088">
    <property type="entry name" value="BNR_2"/>
    <property type="match status" value="1"/>
</dbReference>
<dbReference type="Gene3D" id="2.120.10.10">
    <property type="match status" value="1"/>
</dbReference>
<dbReference type="EMBL" id="WHOC01000058">
    <property type="protein sequence ID" value="NOU86305.1"/>
    <property type="molecule type" value="Genomic_DNA"/>
</dbReference>
<sequence length="338" mass="38251">MIQKFAISRDDEWYEAWPDVTLTVGGKLVCVFSQCTHHGNRSATRLMITESTDRGRTWGNKRPFTELTNGQPYWNCARISRLRDGRLIIVADQITKEREGGGHNYLWIGDAEGMSWKGPIETPLEGIVPDKLCELPSGRWLLSAHSSDGQWLRYSDNQGKDWSEPVLVAAQEGLKLCEVSILPLEDGTLVAFLRENSGEGWDCYKSISYDQGESWSGLFRIPLPGCHRPVSGLLQSGRVLITYRFMQGGKGWLGTWTQNFFAALTDQESAKAQERRDQWTRILPVDFDRSPVADLGYSGWVQFEDGEIYVVQYIVDDAPKGQIRGYSLREDDFLLAAE</sequence>
<proteinExistence type="predicted"/>
<feature type="domain" description="Sialidase" evidence="1">
    <location>
        <begin position="72"/>
        <end position="244"/>
    </location>
</feature>
<evidence type="ECO:0000259" key="1">
    <source>
        <dbReference type="Pfam" id="PF13088"/>
    </source>
</evidence>
<evidence type="ECO:0000313" key="2">
    <source>
        <dbReference type="EMBL" id="NOU86305.1"/>
    </source>
</evidence>
<comment type="caution">
    <text evidence="2">The sequence shown here is derived from an EMBL/GenBank/DDBJ whole genome shotgun (WGS) entry which is preliminary data.</text>
</comment>
<dbReference type="PANTHER" id="PTHR43752">
    <property type="entry name" value="BNR/ASP-BOX REPEAT FAMILY PROTEIN"/>
    <property type="match status" value="1"/>
</dbReference>
<protein>
    <submittedName>
        <fullName evidence="2">Exo-alpha-sialidase</fullName>
    </submittedName>
</protein>
<accession>A0ABX1YYU2</accession>
<reference evidence="2 3" key="1">
    <citation type="submission" date="2019-10" db="EMBL/GenBank/DDBJ databases">
        <title>Description of Paenibacillus choica sp. nov.</title>
        <authorList>
            <person name="Carlier A."/>
            <person name="Qi S."/>
        </authorList>
    </citation>
    <scope>NUCLEOTIDE SEQUENCE [LARGE SCALE GENOMIC DNA]</scope>
    <source>
        <strain evidence="2 3">LMG 31460</strain>
    </source>
</reference>
<evidence type="ECO:0000313" key="3">
    <source>
        <dbReference type="Proteomes" id="UP000658690"/>
    </source>
</evidence>
<dbReference type="RefSeq" id="WP_171689590.1">
    <property type="nucleotide sequence ID" value="NZ_WHOC01000058.1"/>
</dbReference>
<dbReference type="InterPro" id="IPR011040">
    <property type="entry name" value="Sialidase"/>
</dbReference>
<dbReference type="Proteomes" id="UP000658690">
    <property type="component" value="Unassembled WGS sequence"/>
</dbReference>
<dbReference type="PANTHER" id="PTHR43752:SF2">
    <property type="entry name" value="BNR_ASP-BOX REPEAT FAMILY PROTEIN"/>
    <property type="match status" value="1"/>
</dbReference>
<gene>
    <name evidence="2" type="ORF">GC102_11035</name>
</gene>
<keyword evidence="3" id="KW-1185">Reference proteome</keyword>
<dbReference type="SUPFAM" id="SSF50939">
    <property type="entry name" value="Sialidases"/>
    <property type="match status" value="1"/>
</dbReference>